<organism evidence="2 3">
    <name type="scientific">Basidiobolus ranarum</name>
    <dbReference type="NCBI Taxonomy" id="34480"/>
    <lineage>
        <taxon>Eukaryota</taxon>
        <taxon>Fungi</taxon>
        <taxon>Fungi incertae sedis</taxon>
        <taxon>Zoopagomycota</taxon>
        <taxon>Entomophthoromycotina</taxon>
        <taxon>Basidiobolomycetes</taxon>
        <taxon>Basidiobolales</taxon>
        <taxon>Basidiobolaceae</taxon>
        <taxon>Basidiobolus</taxon>
    </lineage>
</organism>
<evidence type="ECO:0000313" key="3">
    <source>
        <dbReference type="Proteomes" id="UP001479436"/>
    </source>
</evidence>
<dbReference type="EMBL" id="JASJQH010000219">
    <property type="protein sequence ID" value="KAK9765838.1"/>
    <property type="molecule type" value="Genomic_DNA"/>
</dbReference>
<reference evidence="2 3" key="1">
    <citation type="submission" date="2023-04" db="EMBL/GenBank/DDBJ databases">
        <title>Genome of Basidiobolus ranarum AG-B5.</title>
        <authorList>
            <person name="Stajich J.E."/>
            <person name="Carter-House D."/>
            <person name="Gryganskyi A."/>
        </authorList>
    </citation>
    <scope>NUCLEOTIDE SEQUENCE [LARGE SCALE GENOMIC DNA]</scope>
    <source>
        <strain evidence="2 3">AG-B5</strain>
    </source>
</reference>
<evidence type="ECO:0008006" key="4">
    <source>
        <dbReference type="Google" id="ProtNLM"/>
    </source>
</evidence>
<dbReference type="InterPro" id="IPR026680">
    <property type="entry name" value="CCDC137"/>
</dbReference>
<feature type="compositionally biased region" description="Basic and acidic residues" evidence="1">
    <location>
        <begin position="37"/>
        <end position="50"/>
    </location>
</feature>
<dbReference type="PANTHER" id="PTHR21838:SF2">
    <property type="entry name" value="COILED-COIL DOMAIN-CONTAINING PROTEIN 137"/>
    <property type="match status" value="1"/>
</dbReference>
<accession>A0ABR2WWD8</accession>
<sequence length="210" mass="24529">MANKRKLPKKATPQSYDQAPKKDIIPDMPRKFARLINSEDHANKKNDKKQTLSSKAQELTLKPRESLKDFNRRVDQEFNSEISKAGGTRKKEKRKEYKEKRILKEKAKKELAWEDANAKDFHNLKDNVKFGEVVDAPPIIKAIPKARKMFVPRQKEESDDETDEREKRKKNKGRLRTLSAAQQRIIGAEREKAIASYRALKKTRMNQETE</sequence>
<keyword evidence="3" id="KW-1185">Reference proteome</keyword>
<feature type="region of interest" description="Disordered" evidence="1">
    <location>
        <begin position="1"/>
        <end position="96"/>
    </location>
</feature>
<gene>
    <name evidence="2" type="ORF">K7432_005507</name>
</gene>
<comment type="caution">
    <text evidence="2">The sequence shown here is derived from an EMBL/GenBank/DDBJ whole genome shotgun (WGS) entry which is preliminary data.</text>
</comment>
<dbReference type="PANTHER" id="PTHR21838">
    <property type="entry name" value="COILED-COIL DOMAIN-CONTAINING PROTEIN 137"/>
    <property type="match status" value="1"/>
</dbReference>
<name>A0ABR2WWD8_9FUNG</name>
<feature type="region of interest" description="Disordered" evidence="1">
    <location>
        <begin position="148"/>
        <end position="183"/>
    </location>
</feature>
<feature type="compositionally biased region" description="Basic and acidic residues" evidence="1">
    <location>
        <begin position="19"/>
        <end position="30"/>
    </location>
</feature>
<evidence type="ECO:0000256" key="1">
    <source>
        <dbReference type="SAM" id="MobiDB-lite"/>
    </source>
</evidence>
<dbReference type="Proteomes" id="UP001479436">
    <property type="component" value="Unassembled WGS sequence"/>
</dbReference>
<protein>
    <recommendedName>
        <fullName evidence="4">Coiled-coil domain-containing protein 137</fullName>
    </recommendedName>
</protein>
<evidence type="ECO:0000313" key="2">
    <source>
        <dbReference type="EMBL" id="KAK9765838.1"/>
    </source>
</evidence>
<feature type="compositionally biased region" description="Basic and acidic residues" evidence="1">
    <location>
        <begin position="61"/>
        <end position="76"/>
    </location>
</feature>
<proteinExistence type="predicted"/>